<organism evidence="2 3">
    <name type="scientific">Paenibacillus durus ATCC 35681</name>
    <dbReference type="NCBI Taxonomy" id="1333534"/>
    <lineage>
        <taxon>Bacteria</taxon>
        <taxon>Bacillati</taxon>
        <taxon>Bacillota</taxon>
        <taxon>Bacilli</taxon>
        <taxon>Bacillales</taxon>
        <taxon>Paenibacillaceae</taxon>
        <taxon>Paenibacillus</taxon>
    </lineage>
</organism>
<proteinExistence type="predicted"/>
<dbReference type="RefSeq" id="WP_025697636.1">
    <property type="nucleotide sequence ID" value="NZ_ASQQ01000530.1"/>
</dbReference>
<dbReference type="PATRIC" id="fig|1333534.5.peg.628"/>
<evidence type="ECO:0000256" key="1">
    <source>
        <dbReference type="PROSITE-ProRule" id="PRU00420"/>
    </source>
</evidence>
<dbReference type="PROSITE" id="PS51097">
    <property type="entry name" value="PTS_EIIA_TYPE_5"/>
    <property type="match status" value="1"/>
</dbReference>
<evidence type="ECO:0000313" key="2">
    <source>
        <dbReference type="EMBL" id="AKG33664.1"/>
    </source>
</evidence>
<dbReference type="GO" id="GO:0016301">
    <property type="term" value="F:kinase activity"/>
    <property type="evidence" value="ECO:0007669"/>
    <property type="project" value="TreeGrafter"/>
</dbReference>
<dbReference type="GO" id="GO:0005737">
    <property type="term" value="C:cytoplasm"/>
    <property type="evidence" value="ECO:0007669"/>
    <property type="project" value="InterPro"/>
</dbReference>
<dbReference type="PANTHER" id="PTHR40398">
    <property type="entry name" value="PTS SYSTEM GLUCITOL/SORBITOL-SPECIFIC EIIA COMPONENT"/>
    <property type="match status" value="1"/>
</dbReference>
<reference evidence="2 3" key="1">
    <citation type="submission" date="2015-03" db="EMBL/GenBank/DDBJ databases">
        <authorList>
            <person name="Abdul Halim M."/>
        </authorList>
    </citation>
    <scope>NUCLEOTIDE SEQUENCE [LARGE SCALE GENOMIC DNA]</scope>
    <source>
        <strain evidence="2 3">ATCC 35681</strain>
    </source>
</reference>
<reference evidence="2 3" key="2">
    <citation type="journal article" date="2016" name="Genome Announc.">
        <title>Genome Sequence of a Gram-Positive Diazotroph, Paenibacillus durus Type Strain ATCC 35681.</title>
        <authorList>
            <person name="Halim M.A."/>
            <person name="Rahman A.Y."/>
            <person name="Sim K.S."/>
            <person name="Yam H.C."/>
            <person name="Rahim A.A."/>
            <person name="Ghazali A.H."/>
            <person name="Najimudin N."/>
        </authorList>
    </citation>
    <scope>NUCLEOTIDE SEQUENCE [LARGE SCALE GENOMIC DNA]</scope>
    <source>
        <strain evidence="2 3">ATCC 35681</strain>
    </source>
</reference>
<evidence type="ECO:0000313" key="3">
    <source>
        <dbReference type="Proteomes" id="UP000034189"/>
    </source>
</evidence>
<dbReference type="GO" id="GO:0008982">
    <property type="term" value="F:protein-N(PI)-phosphohistidine-sugar phosphotransferase activity"/>
    <property type="evidence" value="ECO:0007669"/>
    <property type="project" value="InterPro"/>
</dbReference>
<dbReference type="Gene3D" id="2.40.33.40">
    <property type="entry name" value="Phosphotransferase system, glucitol/sorbitol-specific IIA component"/>
    <property type="match status" value="1"/>
</dbReference>
<accession>A0A0F7F752</accession>
<gene>
    <name evidence="2" type="ORF">VK70_02905</name>
</gene>
<dbReference type="InterPro" id="IPR036665">
    <property type="entry name" value="PTS_IIA_glucitol/sorbitol_sf"/>
</dbReference>
<dbReference type="OrthoDB" id="5113885at2"/>
<comment type="caution">
    <text evidence="1">Lacks conserved residue(s) required for the propagation of feature annotation.</text>
</comment>
<sequence length="121" mass="13572">MQTIYQTRITQIGSSVFDFIEDKIFVLFGENAPSDVADYCILIHVNDVEGEIEKGDVLLLDGIEYMITSVGNKVARNLKLLGHITLQFDGREMEGLPGTLYLENKDFHKPGIGGEIKIIRK</sequence>
<dbReference type="Pfam" id="PF03829">
    <property type="entry name" value="PTSIIA_gutA"/>
    <property type="match status" value="1"/>
</dbReference>
<name>A0A0F7F752_PAEDU</name>
<protein>
    <submittedName>
        <fullName evidence="2">PTS sorbitol transporter subunit IIA</fullName>
    </submittedName>
</protein>
<dbReference type="AlphaFoldDB" id="A0A0F7F752"/>
<dbReference type="EMBL" id="CP011114">
    <property type="protein sequence ID" value="AKG33664.1"/>
    <property type="molecule type" value="Genomic_DNA"/>
</dbReference>
<dbReference type="Proteomes" id="UP000034189">
    <property type="component" value="Chromosome"/>
</dbReference>
<dbReference type="SUPFAM" id="SSF141530">
    <property type="entry name" value="PTSIIA/GutA-like"/>
    <property type="match status" value="1"/>
</dbReference>
<dbReference type="PANTHER" id="PTHR40398:SF1">
    <property type="entry name" value="PTS SYSTEM GLUCITOL_SORBITOL-SPECIFIC EIIA COMPONENT"/>
    <property type="match status" value="1"/>
</dbReference>
<dbReference type="InterPro" id="IPR004716">
    <property type="entry name" value="PTS_IIA_glucitol/sorbitol-sp"/>
</dbReference>
<dbReference type="GO" id="GO:0009401">
    <property type="term" value="P:phosphoenolpyruvate-dependent sugar phosphotransferase system"/>
    <property type="evidence" value="ECO:0007669"/>
    <property type="project" value="InterPro"/>
</dbReference>
<dbReference type="HOGENOM" id="CLU_138435_2_1_9"/>